<dbReference type="EMBL" id="JANBVB010002798">
    <property type="protein sequence ID" value="KAJ2882340.1"/>
    <property type="molecule type" value="Genomic_DNA"/>
</dbReference>
<keyword evidence="2" id="KW-1185">Reference proteome</keyword>
<evidence type="ECO:0000313" key="1">
    <source>
        <dbReference type="EMBL" id="KAJ2882340.1"/>
    </source>
</evidence>
<reference evidence="1" key="1">
    <citation type="submission" date="2022-07" db="EMBL/GenBank/DDBJ databases">
        <title>Phylogenomic reconstructions and comparative analyses of Kickxellomycotina fungi.</title>
        <authorList>
            <person name="Reynolds N.K."/>
            <person name="Stajich J.E."/>
            <person name="Barry K."/>
            <person name="Grigoriev I.V."/>
            <person name="Crous P."/>
            <person name="Smith M.E."/>
        </authorList>
    </citation>
    <scope>NUCLEOTIDE SEQUENCE</scope>
    <source>
        <strain evidence="1">CBS 190363</strain>
    </source>
</reference>
<protein>
    <submittedName>
        <fullName evidence="1">Uncharacterized protein</fullName>
    </submittedName>
</protein>
<name>A0ACC1LVY2_9FUNG</name>
<sequence length="304" mass="32844">MPQPTGSLFEKLKRVDFLGSFVLIGSVTMLLLALNWGGKDYAWSSPRVVCLLTFSVVLMGVFLLVEWKFAVQPAVPIELFRVRNVSLVVLGQLFMGAAMYAPIYFVPIWYASVKNASNTSAGLHLIPYLTSCSIAAVTAGLVVKRLGRGHRVFIVVGLTMLLVGSGLMILMDERTSTGKEVVFMMLMGIGVGISIQLLLIVAQKASDTKDMAATTSLYLFMRVLGYSLGVAILQSIMQNSLGPKLDALAALNPDYSQTILGSIDDQTKVYSPGLPDAVHLQLVYAFAQALRKVFIATVPFAAVA</sequence>
<gene>
    <name evidence="1" type="ORF">IWW38_005674</name>
</gene>
<feature type="non-terminal residue" evidence="1">
    <location>
        <position position="304"/>
    </location>
</feature>
<dbReference type="Proteomes" id="UP001139981">
    <property type="component" value="Unassembled WGS sequence"/>
</dbReference>
<comment type="caution">
    <text evidence="1">The sequence shown here is derived from an EMBL/GenBank/DDBJ whole genome shotgun (WGS) entry which is preliminary data.</text>
</comment>
<organism evidence="1 2">
    <name type="scientific">Coemansia aciculifera</name>
    <dbReference type="NCBI Taxonomy" id="417176"/>
    <lineage>
        <taxon>Eukaryota</taxon>
        <taxon>Fungi</taxon>
        <taxon>Fungi incertae sedis</taxon>
        <taxon>Zoopagomycota</taxon>
        <taxon>Kickxellomycotina</taxon>
        <taxon>Kickxellomycetes</taxon>
        <taxon>Kickxellales</taxon>
        <taxon>Kickxellaceae</taxon>
        <taxon>Coemansia</taxon>
    </lineage>
</organism>
<accession>A0ACC1LVY2</accession>
<evidence type="ECO:0000313" key="2">
    <source>
        <dbReference type="Proteomes" id="UP001139981"/>
    </source>
</evidence>
<proteinExistence type="predicted"/>